<protein>
    <submittedName>
        <fullName evidence="1">Uncharacterized protein</fullName>
    </submittedName>
</protein>
<reference evidence="1" key="1">
    <citation type="journal article" date="2020" name="mSystems">
        <title>Genome- and Community-Level Interaction Insights into Carbon Utilization and Element Cycling Functions of Hydrothermarchaeota in Hydrothermal Sediment.</title>
        <authorList>
            <person name="Zhou Z."/>
            <person name="Liu Y."/>
            <person name="Xu W."/>
            <person name="Pan J."/>
            <person name="Luo Z.H."/>
            <person name="Li M."/>
        </authorList>
    </citation>
    <scope>NUCLEOTIDE SEQUENCE [LARGE SCALE GENOMIC DNA]</scope>
    <source>
        <strain evidence="1">HyVt-458</strain>
    </source>
</reference>
<comment type="caution">
    <text evidence="1">The sequence shown here is derived from an EMBL/GenBank/DDBJ whole genome shotgun (WGS) entry which is preliminary data.</text>
</comment>
<dbReference type="SUPFAM" id="SSF82171">
    <property type="entry name" value="DPP6 N-terminal domain-like"/>
    <property type="match status" value="1"/>
</dbReference>
<organism evidence="1">
    <name type="scientific">Thiolapillus brandeum</name>
    <dbReference type="NCBI Taxonomy" id="1076588"/>
    <lineage>
        <taxon>Bacteria</taxon>
        <taxon>Pseudomonadati</taxon>
        <taxon>Pseudomonadota</taxon>
        <taxon>Gammaproteobacteria</taxon>
        <taxon>Chromatiales</taxon>
        <taxon>Sedimenticolaceae</taxon>
        <taxon>Thiolapillus</taxon>
    </lineage>
</organism>
<gene>
    <name evidence="1" type="ORF">ENJ12_13375</name>
</gene>
<proteinExistence type="predicted"/>
<dbReference type="Gene3D" id="2.120.10.30">
    <property type="entry name" value="TolB, C-terminal domain"/>
    <property type="match status" value="1"/>
</dbReference>
<feature type="non-terminal residue" evidence="1">
    <location>
        <position position="580"/>
    </location>
</feature>
<dbReference type="EMBL" id="DRLF01000462">
    <property type="protein sequence ID" value="HEC07841.1"/>
    <property type="molecule type" value="Genomic_DNA"/>
</dbReference>
<dbReference type="Proteomes" id="UP000886339">
    <property type="component" value="Unassembled WGS sequence"/>
</dbReference>
<dbReference type="AlphaFoldDB" id="A0A831RVK4"/>
<evidence type="ECO:0000313" key="1">
    <source>
        <dbReference type="EMBL" id="HEC07841.1"/>
    </source>
</evidence>
<dbReference type="InterPro" id="IPR011042">
    <property type="entry name" value="6-blade_b-propeller_TolB-like"/>
</dbReference>
<sequence length="580" mass="61721">MTFQIKTSALFLVLLLATEITFAAPYVREASFRQIFHGTDFLGSGKDLDVRISTMSSDGKVVAFYGGGSGKPHLFIHDFASANDPVEVILPPQIGVFSENTGMVSNRDGTRIFFIADDASDTTYSDFLFCMVNGKTGAVSILLVARPSNIEIPLDIATDGNGDWLYFNESDNGDRGDMWRIATSGSIVPQLVVQAGSVSHPSGGVGRFADEMAVSDDGATITFFIDGRDPMDGSALVRWDKELWVGDLTATLPLSTPTLLTNDNNTGAADNAKNHLTISGDGSTIVYSGPGSSLMVTKAPFTLNAHYQIEDGYQNNCNTAGITDDGNRLFSSLHGVNDQSGGYIINSDGSSRYKIDTGSSYSGVNVNCTSEGVHLSSDGKRLFFKGYSQIESVGTYVNAMYTGVLDNNPSDAVSSNLWPSTVPAVTSVSYPAPLSYGIANPDDFPNFDITVGTVTGSQATAITRADNTILRANGYLAASNSYVPVWVWPSPSEDSPGIWTYKGGRGFQWPTSSNYDPLDPVIARFHVKDSDGNVGYRDVILQAAEGGCSGSGTQTLSPDDMGAHKDVSCITDGRVETDGP</sequence>
<name>A0A831RVK4_9GAMM</name>
<accession>A0A831RVK4</accession>